<gene>
    <name evidence="1" type="ORF">K444DRAFT_627201</name>
</gene>
<accession>A0A2J6TGU4</accession>
<keyword evidence="2" id="KW-1185">Reference proteome</keyword>
<dbReference type="InParanoid" id="A0A2J6TGU4"/>
<dbReference type="AlphaFoldDB" id="A0A2J6TGU4"/>
<dbReference type="GeneID" id="36590847"/>
<dbReference type="EMBL" id="KZ613783">
    <property type="protein sequence ID" value="PMD62237.1"/>
    <property type="molecule type" value="Genomic_DNA"/>
</dbReference>
<sequence length="187" mass="20672">MSEPNHPSKQLATDDIIQQAADKLVAATVAKSPEYAVAFLYSTLPATVDHASQSPASLDLMLQVYVQATSWLPTHVSSDNGKGPKEASGDLNWRIAEEAGCFNPPPQHGHAGTSPVADVSNTRFSESEVRERMSDVLDRVREWSEWRESRVKWTIMAAAMGRCYALNLMWEREGKTAIALMDTRLNV</sequence>
<proteinExistence type="predicted"/>
<dbReference type="Proteomes" id="UP000235371">
    <property type="component" value="Unassembled WGS sequence"/>
</dbReference>
<evidence type="ECO:0000313" key="1">
    <source>
        <dbReference type="EMBL" id="PMD62237.1"/>
    </source>
</evidence>
<organism evidence="1 2">
    <name type="scientific">Hyaloscypha bicolor E</name>
    <dbReference type="NCBI Taxonomy" id="1095630"/>
    <lineage>
        <taxon>Eukaryota</taxon>
        <taxon>Fungi</taxon>
        <taxon>Dikarya</taxon>
        <taxon>Ascomycota</taxon>
        <taxon>Pezizomycotina</taxon>
        <taxon>Leotiomycetes</taxon>
        <taxon>Helotiales</taxon>
        <taxon>Hyaloscyphaceae</taxon>
        <taxon>Hyaloscypha</taxon>
        <taxon>Hyaloscypha bicolor</taxon>
    </lineage>
</organism>
<evidence type="ECO:0000313" key="2">
    <source>
        <dbReference type="Proteomes" id="UP000235371"/>
    </source>
</evidence>
<name>A0A2J6TGU4_9HELO</name>
<protein>
    <submittedName>
        <fullName evidence="1">Uncharacterized protein</fullName>
    </submittedName>
</protein>
<dbReference type="OrthoDB" id="3544571at2759"/>
<dbReference type="RefSeq" id="XP_024739141.1">
    <property type="nucleotide sequence ID" value="XM_024882770.1"/>
</dbReference>
<reference evidence="1 2" key="1">
    <citation type="submission" date="2016-04" db="EMBL/GenBank/DDBJ databases">
        <title>A degradative enzymes factory behind the ericoid mycorrhizal symbiosis.</title>
        <authorList>
            <consortium name="DOE Joint Genome Institute"/>
            <person name="Martino E."/>
            <person name="Morin E."/>
            <person name="Grelet G."/>
            <person name="Kuo A."/>
            <person name="Kohler A."/>
            <person name="Daghino S."/>
            <person name="Barry K."/>
            <person name="Choi C."/>
            <person name="Cichocki N."/>
            <person name="Clum A."/>
            <person name="Copeland A."/>
            <person name="Hainaut M."/>
            <person name="Haridas S."/>
            <person name="Labutti K."/>
            <person name="Lindquist E."/>
            <person name="Lipzen A."/>
            <person name="Khouja H.-R."/>
            <person name="Murat C."/>
            <person name="Ohm R."/>
            <person name="Olson A."/>
            <person name="Spatafora J."/>
            <person name="Veneault-Fourrey C."/>
            <person name="Henrissat B."/>
            <person name="Grigoriev I."/>
            <person name="Martin F."/>
            <person name="Perotto S."/>
        </authorList>
    </citation>
    <scope>NUCLEOTIDE SEQUENCE [LARGE SCALE GENOMIC DNA]</scope>
    <source>
        <strain evidence="1 2">E</strain>
    </source>
</reference>